<dbReference type="Pfam" id="PF03443">
    <property type="entry name" value="AA9"/>
    <property type="match status" value="1"/>
</dbReference>
<dbReference type="AlphaFoldDB" id="A0A517KVL4"/>
<keyword evidence="16" id="KW-0175">Coiled coil</keyword>
<proteinExistence type="inferred from homology"/>
<sequence length="351" mass="38416">MNAIVSIIAFLGYAAAHSAVWTIEFDGTIYPARDARMDAQLGAKRVEWTYMNNIGTSGKPEPWQAINNVLDPGITCGIDPKPPALKAVARAGSDIAIHWSGIIRMHNGPVLSYLGELPTPDTKPQDVAFFKIKGDGFNKAQKKWANEEVLDNNRTDIVKIPSDIKPGMYIFRTEMLALHGNSPSLPPSFAGPQFYTHCFNVEITGNGTVKPEGVKFPGAYQPNDAGVKFFLGQKETWENYPVPGPPVYAGRYDAPSGSPPVVPREATGVFPGEFQKKYEAYKAKQDKFALEANDKFNELNAPHGIANAGNFVSTATSFGSFLMKHNQESKELENELQTLRREAIKLGIAAV</sequence>
<keyword evidence="9" id="KW-0503">Monooxygenase</keyword>
<keyword evidence="6" id="KW-0136">Cellulose degradation</keyword>
<evidence type="ECO:0000259" key="18">
    <source>
        <dbReference type="Pfam" id="PF03443"/>
    </source>
</evidence>
<feature type="coiled-coil region" evidence="16">
    <location>
        <begin position="322"/>
        <end position="349"/>
    </location>
</feature>
<dbReference type="GO" id="GO:0004497">
    <property type="term" value="F:monooxygenase activity"/>
    <property type="evidence" value="ECO:0007669"/>
    <property type="project" value="UniProtKB-KW"/>
</dbReference>
<keyword evidence="3" id="KW-0964">Secreted</keyword>
<dbReference type="OrthoDB" id="4849160at2759"/>
<evidence type="ECO:0000256" key="11">
    <source>
        <dbReference type="ARBA" id="ARBA00023277"/>
    </source>
</evidence>
<dbReference type="EC" id="1.14.99.56" evidence="15"/>
<keyword evidence="8" id="KW-0186">Copper</keyword>
<dbReference type="GO" id="GO:0030245">
    <property type="term" value="P:cellulose catabolic process"/>
    <property type="evidence" value="ECO:0007669"/>
    <property type="project" value="UniProtKB-KW"/>
</dbReference>
<evidence type="ECO:0000256" key="1">
    <source>
        <dbReference type="ARBA" id="ARBA00001973"/>
    </source>
</evidence>
<evidence type="ECO:0000256" key="10">
    <source>
        <dbReference type="ARBA" id="ARBA00023157"/>
    </source>
</evidence>
<evidence type="ECO:0000256" key="3">
    <source>
        <dbReference type="ARBA" id="ARBA00022525"/>
    </source>
</evidence>
<keyword evidence="4" id="KW-0479">Metal-binding</keyword>
<evidence type="ECO:0000256" key="13">
    <source>
        <dbReference type="ARBA" id="ARBA00044502"/>
    </source>
</evidence>
<evidence type="ECO:0000256" key="9">
    <source>
        <dbReference type="ARBA" id="ARBA00023033"/>
    </source>
</evidence>
<name>A0A517KVL4_9PEZI</name>
<keyword evidence="11" id="KW-0119">Carbohydrate metabolism</keyword>
<keyword evidence="20" id="KW-1185">Reference proteome</keyword>
<evidence type="ECO:0000256" key="17">
    <source>
        <dbReference type="SAM" id="SignalP"/>
    </source>
</evidence>
<evidence type="ECO:0000256" key="2">
    <source>
        <dbReference type="ARBA" id="ARBA00004613"/>
    </source>
</evidence>
<dbReference type="InterPro" id="IPR005103">
    <property type="entry name" value="AA9_LPMO"/>
</dbReference>
<keyword evidence="12" id="KW-0624">Polysaccharide degradation</keyword>
<keyword evidence="7" id="KW-0560">Oxidoreductase</keyword>
<evidence type="ECO:0000313" key="19">
    <source>
        <dbReference type="EMBL" id="QDS67420.1"/>
    </source>
</evidence>
<evidence type="ECO:0000256" key="12">
    <source>
        <dbReference type="ARBA" id="ARBA00023326"/>
    </source>
</evidence>
<dbReference type="PANTHER" id="PTHR33353">
    <property type="entry name" value="PUTATIVE (AFU_ORTHOLOGUE AFUA_1G12560)-RELATED"/>
    <property type="match status" value="1"/>
</dbReference>
<evidence type="ECO:0000256" key="7">
    <source>
        <dbReference type="ARBA" id="ARBA00023002"/>
    </source>
</evidence>
<dbReference type="InterPro" id="IPR049892">
    <property type="entry name" value="AA9"/>
</dbReference>
<dbReference type="CDD" id="cd21175">
    <property type="entry name" value="LPMO_AA9"/>
    <property type="match status" value="1"/>
</dbReference>
<evidence type="ECO:0000313" key="20">
    <source>
        <dbReference type="Proteomes" id="UP000316270"/>
    </source>
</evidence>
<feature type="signal peptide" evidence="17">
    <location>
        <begin position="1"/>
        <end position="18"/>
    </location>
</feature>
<dbReference type="PANTHER" id="PTHR33353:SF10">
    <property type="entry name" value="ENDO-BETA-1,4-GLUCANASE D"/>
    <property type="match status" value="1"/>
</dbReference>
<comment type="similarity">
    <text evidence="13">Belongs to the polysaccharide monooxygenase AA9 family.</text>
</comment>
<dbReference type="Proteomes" id="UP000316270">
    <property type="component" value="Chromosome 1"/>
</dbReference>
<comment type="cofactor">
    <cofactor evidence="1">
        <name>Cu(2+)</name>
        <dbReference type="ChEBI" id="CHEBI:29036"/>
    </cofactor>
</comment>
<feature type="domain" description="Auxiliary Activity family 9 catalytic" evidence="18">
    <location>
        <begin position="17"/>
        <end position="234"/>
    </location>
</feature>
<comment type="catalytic activity">
    <reaction evidence="14">
        <text>[(1-&gt;4)-beta-D-glucosyl]n+m + reduced acceptor + O2 = 4-dehydro-beta-D-glucosyl-[(1-&gt;4)-beta-D-glucosyl]n-1 + [(1-&gt;4)-beta-D-glucosyl]m + acceptor + H2O.</text>
        <dbReference type="EC" id="1.14.99.56"/>
    </reaction>
</comment>
<evidence type="ECO:0000256" key="4">
    <source>
        <dbReference type="ARBA" id="ARBA00022723"/>
    </source>
</evidence>
<evidence type="ECO:0000256" key="5">
    <source>
        <dbReference type="ARBA" id="ARBA00022729"/>
    </source>
</evidence>
<evidence type="ECO:0000256" key="16">
    <source>
        <dbReference type="SAM" id="Coils"/>
    </source>
</evidence>
<keyword evidence="5 17" id="KW-0732">Signal</keyword>
<evidence type="ECO:0000256" key="6">
    <source>
        <dbReference type="ARBA" id="ARBA00023001"/>
    </source>
</evidence>
<protein>
    <recommendedName>
        <fullName evidence="15">lytic cellulose monooxygenase (C4-dehydrogenating)</fullName>
        <ecNumber evidence="15">1.14.99.56</ecNumber>
    </recommendedName>
</protein>
<dbReference type="EMBL" id="CP042185">
    <property type="protein sequence ID" value="QDS67420.1"/>
    <property type="molecule type" value="Genomic_DNA"/>
</dbReference>
<dbReference type="GO" id="GO:0005576">
    <property type="term" value="C:extracellular region"/>
    <property type="evidence" value="ECO:0007669"/>
    <property type="project" value="UniProtKB-SubCell"/>
</dbReference>
<evidence type="ECO:0000256" key="15">
    <source>
        <dbReference type="ARBA" id="ARBA00047174"/>
    </source>
</evidence>
<dbReference type="Gene3D" id="2.70.50.70">
    <property type="match status" value="1"/>
</dbReference>
<feature type="chain" id="PRO_5021904583" description="lytic cellulose monooxygenase (C4-dehydrogenating)" evidence="17">
    <location>
        <begin position="19"/>
        <end position="351"/>
    </location>
</feature>
<accession>A0A517KVL4</accession>
<keyword evidence="10" id="KW-1015">Disulfide bond</keyword>
<organism evidence="19 20">
    <name type="scientific">Venturia effusa</name>
    <dbReference type="NCBI Taxonomy" id="50376"/>
    <lineage>
        <taxon>Eukaryota</taxon>
        <taxon>Fungi</taxon>
        <taxon>Dikarya</taxon>
        <taxon>Ascomycota</taxon>
        <taxon>Pezizomycotina</taxon>
        <taxon>Dothideomycetes</taxon>
        <taxon>Pleosporomycetidae</taxon>
        <taxon>Venturiales</taxon>
        <taxon>Venturiaceae</taxon>
        <taxon>Venturia</taxon>
    </lineage>
</organism>
<gene>
    <name evidence="19" type="ORF">FKW77_000014</name>
</gene>
<evidence type="ECO:0000256" key="14">
    <source>
        <dbReference type="ARBA" id="ARBA00045077"/>
    </source>
</evidence>
<comment type="subcellular location">
    <subcellularLocation>
        <location evidence="2">Secreted</location>
    </subcellularLocation>
</comment>
<reference evidence="19 20" key="1">
    <citation type="submission" date="2019-07" db="EMBL/GenBank/DDBJ databases">
        <title>Finished genome of Venturia effusa.</title>
        <authorList>
            <person name="Young C.A."/>
            <person name="Cox M.P."/>
            <person name="Ganley A.R.D."/>
            <person name="David W.J."/>
        </authorList>
    </citation>
    <scope>NUCLEOTIDE SEQUENCE [LARGE SCALE GENOMIC DNA]</scope>
    <source>
        <strain evidence="20">albino</strain>
    </source>
</reference>
<evidence type="ECO:0000256" key="8">
    <source>
        <dbReference type="ARBA" id="ARBA00023008"/>
    </source>
</evidence>
<dbReference type="GO" id="GO:0046872">
    <property type="term" value="F:metal ion binding"/>
    <property type="evidence" value="ECO:0007669"/>
    <property type="project" value="UniProtKB-KW"/>
</dbReference>